<evidence type="ECO:0000259" key="10">
    <source>
        <dbReference type="PROSITE" id="PS51194"/>
    </source>
</evidence>
<keyword evidence="12" id="KW-1185">Reference proteome</keyword>
<evidence type="ECO:0000256" key="3">
    <source>
        <dbReference type="ARBA" id="ARBA00022840"/>
    </source>
</evidence>
<dbReference type="GO" id="GO:0005737">
    <property type="term" value="C:cytoplasm"/>
    <property type="evidence" value="ECO:0007669"/>
    <property type="project" value="TreeGrafter"/>
</dbReference>
<dbReference type="PROSITE" id="PS51192">
    <property type="entry name" value="HELICASE_ATP_BIND_1"/>
    <property type="match status" value="1"/>
</dbReference>
<dbReference type="PANTHER" id="PTHR13710">
    <property type="entry name" value="DNA HELICASE RECQ FAMILY MEMBER"/>
    <property type="match status" value="1"/>
</dbReference>
<reference evidence="11" key="1">
    <citation type="submission" date="2022-07" db="EMBL/GenBank/DDBJ databases">
        <title>Genome Sequence of Physisporinus lineatus.</title>
        <authorList>
            <person name="Buettner E."/>
        </authorList>
    </citation>
    <scope>NUCLEOTIDE SEQUENCE</scope>
    <source>
        <strain evidence="11">VT162</strain>
    </source>
</reference>
<feature type="domain" description="Helicase ATP-binding" evidence="9">
    <location>
        <begin position="30"/>
        <end position="201"/>
    </location>
</feature>
<dbReference type="InterPro" id="IPR001650">
    <property type="entry name" value="Helicase_C-like"/>
</dbReference>
<dbReference type="GO" id="GO:0043138">
    <property type="term" value="F:3'-5' DNA helicase activity"/>
    <property type="evidence" value="ECO:0007669"/>
    <property type="project" value="UniProtKB-EC"/>
</dbReference>
<dbReference type="GO" id="GO:0003677">
    <property type="term" value="F:DNA binding"/>
    <property type="evidence" value="ECO:0007669"/>
    <property type="project" value="UniProtKB-KW"/>
</dbReference>
<evidence type="ECO:0000256" key="1">
    <source>
        <dbReference type="ARBA" id="ARBA00005446"/>
    </source>
</evidence>
<dbReference type="Gene3D" id="3.40.50.300">
    <property type="entry name" value="P-loop containing nucleotide triphosphate hydrolases"/>
    <property type="match status" value="2"/>
</dbReference>
<dbReference type="Proteomes" id="UP001212997">
    <property type="component" value="Unassembled WGS sequence"/>
</dbReference>
<comment type="similarity">
    <text evidence="1">Belongs to the helicase family. RecQ subfamily.</text>
</comment>
<dbReference type="AlphaFoldDB" id="A0AAD5YCF6"/>
<evidence type="ECO:0000256" key="7">
    <source>
        <dbReference type="ARBA" id="ARBA00034808"/>
    </source>
</evidence>
<sequence length="404" mass="45906">MAIPKLSEIKKKGEEVFKRTPCLWQLQVTETILERKQDIICVAGTGSGKTLTFWLPLLFRDGIQVVFTPLNILGAQNVSQLNGWGIKAISISAETATSQNLKDIEAGKYRVVVVNPEMALGKGCAFERVWQNKEFTSKLISVVWDEAHCISAWGSFRKEYQDAGWLRTIIPRDVPYLVPSATLSGKLCGDVMGILEMDRRRTKFIQRSNDRPNIFIDVRKIVYSLSSFRDLLFLIPEDWKPSDGLLKFLIFFDNISESIAAAEVLRARLLDKYKDKLVWFNSNNTHHFREVTMDKFQEGKLWGLCCTDSFGMGIDLSDIEIIVQWKMTCNLDTLWQRFGRAARGAGSFGIVILQPRQGEGSQRIPERGDPPGREAQEDQPGTRKAEEEGEDRVRAEPRGIAKQW</sequence>
<dbReference type="PROSITE" id="PS51194">
    <property type="entry name" value="HELICASE_CTER"/>
    <property type="match status" value="1"/>
</dbReference>
<accession>A0AAD5YCF6</accession>
<organism evidence="11 12">
    <name type="scientific">Meripilus lineatus</name>
    <dbReference type="NCBI Taxonomy" id="2056292"/>
    <lineage>
        <taxon>Eukaryota</taxon>
        <taxon>Fungi</taxon>
        <taxon>Dikarya</taxon>
        <taxon>Basidiomycota</taxon>
        <taxon>Agaricomycotina</taxon>
        <taxon>Agaricomycetes</taxon>
        <taxon>Polyporales</taxon>
        <taxon>Meripilaceae</taxon>
        <taxon>Meripilus</taxon>
    </lineage>
</organism>
<dbReference type="PANTHER" id="PTHR13710:SF105">
    <property type="entry name" value="ATP-DEPENDENT DNA HELICASE Q1"/>
    <property type="match status" value="1"/>
</dbReference>
<evidence type="ECO:0000256" key="6">
    <source>
        <dbReference type="ARBA" id="ARBA00034617"/>
    </source>
</evidence>
<keyword evidence="2" id="KW-0547">Nucleotide-binding</keyword>
<dbReference type="Pfam" id="PF00271">
    <property type="entry name" value="Helicase_C"/>
    <property type="match status" value="1"/>
</dbReference>
<evidence type="ECO:0000256" key="8">
    <source>
        <dbReference type="SAM" id="MobiDB-lite"/>
    </source>
</evidence>
<proteinExistence type="inferred from homology"/>
<protein>
    <recommendedName>
        <fullName evidence="7">DNA 3'-5' helicase</fullName>
        <ecNumber evidence="7">5.6.2.4</ecNumber>
    </recommendedName>
</protein>
<feature type="compositionally biased region" description="Basic and acidic residues" evidence="8">
    <location>
        <begin position="364"/>
        <end position="404"/>
    </location>
</feature>
<dbReference type="InterPro" id="IPR014001">
    <property type="entry name" value="Helicase_ATP-bd"/>
</dbReference>
<dbReference type="SUPFAM" id="SSF52540">
    <property type="entry name" value="P-loop containing nucleoside triphosphate hydrolases"/>
    <property type="match status" value="1"/>
</dbReference>
<evidence type="ECO:0000313" key="12">
    <source>
        <dbReference type="Proteomes" id="UP001212997"/>
    </source>
</evidence>
<feature type="region of interest" description="Disordered" evidence="8">
    <location>
        <begin position="357"/>
        <end position="404"/>
    </location>
</feature>
<keyword evidence="4" id="KW-0238">DNA-binding</keyword>
<dbReference type="GO" id="GO:0005694">
    <property type="term" value="C:chromosome"/>
    <property type="evidence" value="ECO:0007669"/>
    <property type="project" value="TreeGrafter"/>
</dbReference>
<dbReference type="EMBL" id="JANAWD010001049">
    <property type="protein sequence ID" value="KAJ3474495.1"/>
    <property type="molecule type" value="Genomic_DNA"/>
</dbReference>
<dbReference type="EC" id="5.6.2.4" evidence="7"/>
<keyword evidence="3" id="KW-0067">ATP-binding</keyword>
<dbReference type="SMART" id="SM00490">
    <property type="entry name" value="HELICc"/>
    <property type="match status" value="1"/>
</dbReference>
<gene>
    <name evidence="11" type="ORF">NLI96_g12429</name>
</gene>
<comment type="caution">
    <text evidence="11">The sequence shown here is derived from an EMBL/GenBank/DDBJ whole genome shotgun (WGS) entry which is preliminary data.</text>
</comment>
<dbReference type="GO" id="GO:0000724">
    <property type="term" value="P:double-strand break repair via homologous recombination"/>
    <property type="evidence" value="ECO:0007669"/>
    <property type="project" value="TreeGrafter"/>
</dbReference>
<evidence type="ECO:0000256" key="2">
    <source>
        <dbReference type="ARBA" id="ARBA00022741"/>
    </source>
</evidence>
<dbReference type="Pfam" id="PF00270">
    <property type="entry name" value="DEAD"/>
    <property type="match status" value="1"/>
</dbReference>
<evidence type="ECO:0000256" key="4">
    <source>
        <dbReference type="ARBA" id="ARBA00023125"/>
    </source>
</evidence>
<evidence type="ECO:0000256" key="5">
    <source>
        <dbReference type="ARBA" id="ARBA00023235"/>
    </source>
</evidence>
<evidence type="ECO:0000313" key="11">
    <source>
        <dbReference type="EMBL" id="KAJ3474495.1"/>
    </source>
</evidence>
<evidence type="ECO:0000259" key="9">
    <source>
        <dbReference type="PROSITE" id="PS51192"/>
    </source>
</evidence>
<dbReference type="GO" id="GO:0009378">
    <property type="term" value="F:four-way junction helicase activity"/>
    <property type="evidence" value="ECO:0007669"/>
    <property type="project" value="TreeGrafter"/>
</dbReference>
<dbReference type="SMART" id="SM00487">
    <property type="entry name" value="DEXDc"/>
    <property type="match status" value="1"/>
</dbReference>
<name>A0AAD5YCF6_9APHY</name>
<comment type="catalytic activity">
    <reaction evidence="6">
        <text>Couples ATP hydrolysis with the unwinding of duplex DNA by translocating in the 3'-5' direction.</text>
        <dbReference type="EC" id="5.6.2.4"/>
    </reaction>
</comment>
<dbReference type="InterPro" id="IPR011545">
    <property type="entry name" value="DEAD/DEAH_box_helicase_dom"/>
</dbReference>
<dbReference type="InterPro" id="IPR027417">
    <property type="entry name" value="P-loop_NTPase"/>
</dbReference>
<keyword evidence="5" id="KW-0413">Isomerase</keyword>
<feature type="domain" description="Helicase C-terminal" evidence="10">
    <location>
        <begin position="227"/>
        <end position="386"/>
    </location>
</feature>
<dbReference type="GO" id="GO:0005524">
    <property type="term" value="F:ATP binding"/>
    <property type="evidence" value="ECO:0007669"/>
    <property type="project" value="UniProtKB-KW"/>
</dbReference>